<protein>
    <submittedName>
        <fullName evidence="1">Uncharacterized protein</fullName>
    </submittedName>
</protein>
<evidence type="ECO:0000313" key="1">
    <source>
        <dbReference type="EMBL" id="QHT04689.1"/>
    </source>
</evidence>
<organism evidence="1">
    <name type="scientific">viral metagenome</name>
    <dbReference type="NCBI Taxonomy" id="1070528"/>
    <lineage>
        <taxon>unclassified sequences</taxon>
        <taxon>metagenomes</taxon>
        <taxon>organismal metagenomes</taxon>
    </lineage>
</organism>
<sequence>MIIATLTLLAAEAALYAGQLAYTTLYYSYYSGKWVYRKIYPEPVEMTEMDLLKNRIKLLEYKLNDSSSVTDP</sequence>
<accession>A0A6C0CLX9</accession>
<name>A0A6C0CLX9_9ZZZZ</name>
<reference evidence="1" key="1">
    <citation type="journal article" date="2020" name="Nature">
        <title>Giant virus diversity and host interactions through global metagenomics.</title>
        <authorList>
            <person name="Schulz F."/>
            <person name="Roux S."/>
            <person name="Paez-Espino D."/>
            <person name="Jungbluth S."/>
            <person name="Walsh D.A."/>
            <person name="Denef V.J."/>
            <person name="McMahon K.D."/>
            <person name="Konstantinidis K.T."/>
            <person name="Eloe-Fadrosh E.A."/>
            <person name="Kyrpides N.C."/>
            <person name="Woyke T."/>
        </authorList>
    </citation>
    <scope>NUCLEOTIDE SEQUENCE</scope>
    <source>
        <strain evidence="1">GVMAG-M-3300021343-4</strain>
    </source>
</reference>
<dbReference type="EMBL" id="MN739436">
    <property type="protein sequence ID" value="QHT04689.1"/>
    <property type="molecule type" value="Genomic_DNA"/>
</dbReference>
<dbReference type="AlphaFoldDB" id="A0A6C0CLX9"/>
<proteinExistence type="predicted"/>